<evidence type="ECO:0000313" key="3">
    <source>
        <dbReference type="Proteomes" id="UP000299102"/>
    </source>
</evidence>
<feature type="region of interest" description="Disordered" evidence="1">
    <location>
        <begin position="87"/>
        <end position="121"/>
    </location>
</feature>
<dbReference type="EMBL" id="BGZK01000010">
    <property type="protein sequence ID" value="GBP03605.1"/>
    <property type="molecule type" value="Genomic_DNA"/>
</dbReference>
<accession>A0A4C1SNP0</accession>
<dbReference type="AlphaFoldDB" id="A0A4C1SNP0"/>
<gene>
    <name evidence="2" type="ORF">EVAR_101898_1</name>
</gene>
<name>A0A4C1SNP0_EUMVA</name>
<reference evidence="2 3" key="1">
    <citation type="journal article" date="2019" name="Commun. Biol.">
        <title>The bagworm genome reveals a unique fibroin gene that provides high tensile strength.</title>
        <authorList>
            <person name="Kono N."/>
            <person name="Nakamura H."/>
            <person name="Ohtoshi R."/>
            <person name="Tomita M."/>
            <person name="Numata K."/>
            <person name="Arakawa K."/>
        </authorList>
    </citation>
    <scope>NUCLEOTIDE SEQUENCE [LARGE SCALE GENOMIC DNA]</scope>
</reference>
<sequence>MSVSLESHTTSIICPGPLSVCLCTSDGTHDRRERDAGKEAELSGSMNVSGTDLCHDMGSRSGSRLELSAELGNFNKNRELNQKFSPNVDSNLNYDAGSAAPAHSPRRPIVRRRDAPAPKRMHRSMEIVAFV</sequence>
<organism evidence="2 3">
    <name type="scientific">Eumeta variegata</name>
    <name type="common">Bagworm moth</name>
    <name type="synonym">Eumeta japonica</name>
    <dbReference type="NCBI Taxonomy" id="151549"/>
    <lineage>
        <taxon>Eukaryota</taxon>
        <taxon>Metazoa</taxon>
        <taxon>Ecdysozoa</taxon>
        <taxon>Arthropoda</taxon>
        <taxon>Hexapoda</taxon>
        <taxon>Insecta</taxon>
        <taxon>Pterygota</taxon>
        <taxon>Neoptera</taxon>
        <taxon>Endopterygota</taxon>
        <taxon>Lepidoptera</taxon>
        <taxon>Glossata</taxon>
        <taxon>Ditrysia</taxon>
        <taxon>Tineoidea</taxon>
        <taxon>Psychidae</taxon>
        <taxon>Oiketicinae</taxon>
        <taxon>Eumeta</taxon>
    </lineage>
</organism>
<feature type="compositionally biased region" description="Basic and acidic residues" evidence="1">
    <location>
        <begin position="28"/>
        <end position="41"/>
    </location>
</feature>
<feature type="region of interest" description="Disordered" evidence="1">
    <location>
        <begin position="28"/>
        <end position="50"/>
    </location>
</feature>
<comment type="caution">
    <text evidence="2">The sequence shown here is derived from an EMBL/GenBank/DDBJ whole genome shotgun (WGS) entry which is preliminary data.</text>
</comment>
<dbReference type="Proteomes" id="UP000299102">
    <property type="component" value="Unassembled WGS sequence"/>
</dbReference>
<keyword evidence="3" id="KW-1185">Reference proteome</keyword>
<protein>
    <submittedName>
        <fullName evidence="2">Uncharacterized protein</fullName>
    </submittedName>
</protein>
<evidence type="ECO:0000256" key="1">
    <source>
        <dbReference type="SAM" id="MobiDB-lite"/>
    </source>
</evidence>
<proteinExistence type="predicted"/>
<evidence type="ECO:0000313" key="2">
    <source>
        <dbReference type="EMBL" id="GBP03605.1"/>
    </source>
</evidence>